<dbReference type="Proteomes" id="UP000839726">
    <property type="component" value="Unassembled WGS sequence"/>
</dbReference>
<comment type="caution">
    <text evidence="1">The sequence shown here is derived from an EMBL/GenBank/DDBJ whole genome shotgun (WGS) entry which is preliminary data.</text>
</comment>
<sequence>MTPATLSALSLGYLFPVKGRHILRVHSAFQHALNLRSEEGQHLTLLCAEKYQNLADAARIMLPEWWDWRRETAGSGTIRLADGVLIAQRFRVDLNVATVWQPQLRRESLAPETCLWSQRHYRTLDSQLLLFCLEYKVESALQWQGNILQRGLSPQESPEQLEEQVPRLIGYGKGLTPDGDDYLLGYLAALWQWKLSPGLEAHYIRLQQAIERQLPHTTDISKHYLQGALQGHFSQPICELLTQLNADAPTTTIIACAEQVMQFGATSGVDCLAGLLHGMRTLNAHH</sequence>
<protein>
    <submittedName>
        <fullName evidence="1">DUF2877 domain-containing protein</fullName>
    </submittedName>
</protein>
<evidence type="ECO:0000313" key="1">
    <source>
        <dbReference type="EMBL" id="EBS2696327.1"/>
    </source>
</evidence>
<dbReference type="InterPro" id="IPR021530">
    <property type="entry name" value="AllH-like"/>
</dbReference>
<organism evidence="1">
    <name type="scientific">Salmonella newport</name>
    <dbReference type="NCBI Taxonomy" id="108619"/>
    <lineage>
        <taxon>Bacteria</taxon>
        <taxon>Pseudomonadati</taxon>
        <taxon>Pseudomonadota</taxon>
        <taxon>Gammaproteobacteria</taxon>
        <taxon>Enterobacterales</taxon>
        <taxon>Enterobacteriaceae</taxon>
        <taxon>Salmonella</taxon>
    </lineage>
</organism>
<dbReference type="Pfam" id="PF11392">
    <property type="entry name" value="AllH"/>
    <property type="match status" value="1"/>
</dbReference>
<dbReference type="AlphaFoldDB" id="A0A5U9KYP4"/>
<dbReference type="EMBL" id="AAGUYM010000067">
    <property type="protein sequence ID" value="EBS2696327.1"/>
    <property type="molecule type" value="Genomic_DNA"/>
</dbReference>
<name>A0A5U9KYP4_SALNE</name>
<accession>A0A5U9KYP4</accession>
<gene>
    <name evidence="1" type="ORF">DRY71_27100</name>
</gene>
<proteinExistence type="predicted"/>
<reference evidence="1" key="1">
    <citation type="submission" date="2018-07" db="EMBL/GenBank/DDBJ databases">
        <authorList>
            <person name="Ashton P.M."/>
            <person name="Dallman T."/>
            <person name="Nair S."/>
            <person name="De Pinna E."/>
            <person name="Peters T."/>
            <person name="Grant K."/>
        </authorList>
    </citation>
    <scope>NUCLEOTIDE SEQUENCE [LARGE SCALE GENOMIC DNA]</scope>
    <source>
        <strain evidence="1">436933</strain>
    </source>
</reference>